<dbReference type="Pfam" id="PF13470">
    <property type="entry name" value="PIN_3"/>
    <property type="match status" value="1"/>
</dbReference>
<organism evidence="2 3">
    <name type="scientific">Thermodesulfovibrio yellowstonii</name>
    <dbReference type="NCBI Taxonomy" id="28262"/>
    <lineage>
        <taxon>Bacteria</taxon>
        <taxon>Pseudomonadati</taxon>
        <taxon>Nitrospirota</taxon>
        <taxon>Thermodesulfovibrionia</taxon>
        <taxon>Thermodesulfovibrionales</taxon>
        <taxon>Thermodesulfovibrionaceae</taxon>
        <taxon>Thermodesulfovibrio</taxon>
    </lineage>
</organism>
<dbReference type="Proteomes" id="UP001144297">
    <property type="component" value="Unassembled WGS sequence"/>
</dbReference>
<dbReference type="InterPro" id="IPR002850">
    <property type="entry name" value="PIN_toxin-like"/>
</dbReference>
<dbReference type="NCBIfam" id="TIGR00305">
    <property type="entry name" value="putative toxin-antitoxin system toxin component, PIN family"/>
    <property type="match status" value="1"/>
</dbReference>
<keyword evidence="3" id="KW-1185">Reference proteome</keyword>
<comment type="caution">
    <text evidence="2">The sequence shown here is derived from an EMBL/GenBank/DDBJ whole genome shotgun (WGS) entry which is preliminary data.</text>
</comment>
<protein>
    <recommendedName>
        <fullName evidence="1">PIN domain-containing protein</fullName>
    </recommendedName>
</protein>
<feature type="domain" description="PIN" evidence="1">
    <location>
        <begin position="16"/>
        <end position="60"/>
    </location>
</feature>
<proteinExistence type="predicted"/>
<dbReference type="InterPro" id="IPR002716">
    <property type="entry name" value="PIN_dom"/>
</dbReference>
<evidence type="ECO:0000313" key="3">
    <source>
        <dbReference type="Proteomes" id="UP001144297"/>
    </source>
</evidence>
<evidence type="ECO:0000313" key="2">
    <source>
        <dbReference type="EMBL" id="GLI52373.1"/>
    </source>
</evidence>
<dbReference type="EMBL" id="BSDX01000001">
    <property type="protein sequence ID" value="GLI52373.1"/>
    <property type="molecule type" value="Genomic_DNA"/>
</dbReference>
<reference evidence="2" key="1">
    <citation type="submission" date="2022-12" db="EMBL/GenBank/DDBJ databases">
        <title>Reference genome sequencing for broad-spectrum identification of bacterial and archaeal isolates by mass spectrometry.</title>
        <authorList>
            <person name="Sekiguchi Y."/>
            <person name="Tourlousse D.M."/>
        </authorList>
    </citation>
    <scope>NUCLEOTIDE SEQUENCE</scope>
    <source>
        <strain evidence="2">TSL-P1</strain>
    </source>
</reference>
<accession>A0A9W6GC01</accession>
<gene>
    <name evidence="2" type="ORF">TISLANDTSLP1_00660</name>
</gene>
<evidence type="ECO:0000259" key="1">
    <source>
        <dbReference type="Pfam" id="PF13470"/>
    </source>
</evidence>
<dbReference type="AlphaFoldDB" id="A0A9W6GC01"/>
<name>A0A9W6GC01_9BACT</name>
<sequence length="84" mass="9360">MFKDSQEGEVNSSTDIINEVVTDVIQDSLTISGICKDKDDDNIIACAVASNADYIVTGDTELLSVKKYKRIRILSPRDFELLFD</sequence>